<keyword evidence="3" id="KW-1185">Reference proteome</keyword>
<feature type="compositionally biased region" description="Polar residues" evidence="1">
    <location>
        <begin position="421"/>
        <end position="433"/>
    </location>
</feature>
<dbReference type="AlphaFoldDB" id="A0AAW1MLR9"/>
<accession>A0AAW1MLR9</accession>
<feature type="compositionally biased region" description="Low complexity" evidence="1">
    <location>
        <begin position="265"/>
        <end position="275"/>
    </location>
</feature>
<feature type="region of interest" description="Disordered" evidence="1">
    <location>
        <begin position="181"/>
        <end position="275"/>
    </location>
</feature>
<feature type="region of interest" description="Disordered" evidence="1">
    <location>
        <begin position="1"/>
        <end position="21"/>
    </location>
</feature>
<organism evidence="2 3">
    <name type="scientific">Saponaria officinalis</name>
    <name type="common">Common soapwort</name>
    <name type="synonym">Lychnis saponaria</name>
    <dbReference type="NCBI Taxonomy" id="3572"/>
    <lineage>
        <taxon>Eukaryota</taxon>
        <taxon>Viridiplantae</taxon>
        <taxon>Streptophyta</taxon>
        <taxon>Embryophyta</taxon>
        <taxon>Tracheophyta</taxon>
        <taxon>Spermatophyta</taxon>
        <taxon>Magnoliopsida</taxon>
        <taxon>eudicotyledons</taxon>
        <taxon>Gunneridae</taxon>
        <taxon>Pentapetalae</taxon>
        <taxon>Caryophyllales</taxon>
        <taxon>Caryophyllaceae</taxon>
        <taxon>Caryophylleae</taxon>
        <taxon>Saponaria</taxon>
    </lineage>
</organism>
<feature type="compositionally biased region" description="Low complexity" evidence="1">
    <location>
        <begin position="63"/>
        <end position="74"/>
    </location>
</feature>
<feature type="compositionally biased region" description="Acidic residues" evidence="1">
    <location>
        <begin position="102"/>
        <end position="114"/>
    </location>
</feature>
<feature type="compositionally biased region" description="Basic residues" evidence="1">
    <location>
        <begin position="330"/>
        <end position="341"/>
    </location>
</feature>
<feature type="compositionally biased region" description="Basic and acidic residues" evidence="1">
    <location>
        <begin position="77"/>
        <end position="92"/>
    </location>
</feature>
<feature type="compositionally biased region" description="Polar residues" evidence="1">
    <location>
        <begin position="122"/>
        <end position="136"/>
    </location>
</feature>
<feature type="compositionally biased region" description="Basic and acidic residues" evidence="1">
    <location>
        <begin position="215"/>
        <end position="225"/>
    </location>
</feature>
<name>A0AAW1MLR9_SAPOF</name>
<dbReference type="EMBL" id="JBDFQZ010000002">
    <property type="protein sequence ID" value="KAK9748985.1"/>
    <property type="molecule type" value="Genomic_DNA"/>
</dbReference>
<feature type="region of interest" description="Disordered" evidence="1">
    <location>
        <begin position="454"/>
        <end position="483"/>
    </location>
</feature>
<evidence type="ECO:0000313" key="3">
    <source>
        <dbReference type="Proteomes" id="UP001443914"/>
    </source>
</evidence>
<evidence type="ECO:0000256" key="1">
    <source>
        <dbReference type="SAM" id="MobiDB-lite"/>
    </source>
</evidence>
<reference evidence="2" key="1">
    <citation type="submission" date="2024-03" db="EMBL/GenBank/DDBJ databases">
        <title>WGS assembly of Saponaria officinalis var. Norfolk2.</title>
        <authorList>
            <person name="Jenkins J."/>
            <person name="Shu S."/>
            <person name="Grimwood J."/>
            <person name="Barry K."/>
            <person name="Goodstein D."/>
            <person name="Schmutz J."/>
            <person name="Leebens-Mack J."/>
            <person name="Osbourn A."/>
        </authorList>
    </citation>
    <scope>NUCLEOTIDE SEQUENCE [LARGE SCALE GENOMIC DNA]</scope>
    <source>
        <strain evidence="2">JIC</strain>
    </source>
</reference>
<feature type="region of interest" description="Disordered" evidence="1">
    <location>
        <begin position="59"/>
        <end position="156"/>
    </location>
</feature>
<evidence type="ECO:0000313" key="2">
    <source>
        <dbReference type="EMBL" id="KAK9748985.1"/>
    </source>
</evidence>
<protein>
    <submittedName>
        <fullName evidence="2">Uncharacterized protein</fullName>
    </submittedName>
</protein>
<proteinExistence type="predicted"/>
<feature type="region of interest" description="Disordered" evidence="1">
    <location>
        <begin position="314"/>
        <end position="441"/>
    </location>
</feature>
<feature type="compositionally biased region" description="Basic residues" evidence="1">
    <location>
        <begin position="390"/>
        <end position="401"/>
    </location>
</feature>
<feature type="compositionally biased region" description="Basic residues" evidence="1">
    <location>
        <begin position="473"/>
        <end position="483"/>
    </location>
</feature>
<sequence length="499" mass="56656">MEPIPVGKRTRNQTALNEKALCEGSKRVRPLVWGEHRKNNKVRADGGDKEDVKVVDEAEYLRRTSTSRGGQSSRNVDVGREDYSDDSVKIVGEKWNSSGVGFDDDDDDDDDVESSGDLGRDYQTQSMGVGSESSGDVNDDRYSSSEDDNYSDEDFKVNEAEISAFTSDYSSSDDYVKDCEWKEKPKTSKTSRVVADNQVDRNGKCRRKKNEAFLNEDKPVSRNENCRMNAGCSKRSWTRKKRDVGIESKSENNPLPEESGDSESDSLIHSPSSDSYYNNVVKALGRDEDCQTNVNEGYIYEEYVQWLSSINNRQIESDPENDPNPGTSVGRKRGRWPKNRKTGVQSKPKRGYLSEDSESYENGSFVRSSVPYYPCSKSLPREFGNSKNGGSKKRSGLSKGKKVVEESEHENFDKFDARSFVRSSSLPRKQGYQNRKYRKRDRSPKVWCYGKYKVDSESESESENFGGSENGGKRKGSKFRKHKNVTIKSTIKWINKFRK</sequence>
<dbReference type="Proteomes" id="UP001443914">
    <property type="component" value="Unassembled WGS sequence"/>
</dbReference>
<gene>
    <name evidence="2" type="ORF">RND81_02G094900</name>
</gene>
<comment type="caution">
    <text evidence="2">The sequence shown here is derived from an EMBL/GenBank/DDBJ whole genome shotgun (WGS) entry which is preliminary data.</text>
</comment>
<feature type="compositionally biased region" description="Basic and acidic residues" evidence="1">
    <location>
        <begin position="402"/>
        <end position="419"/>
    </location>
</feature>